<proteinExistence type="predicted"/>
<dbReference type="RefSeq" id="WP_164904079.1">
    <property type="nucleotide sequence ID" value="NZ_SAUN01000001.1"/>
</dbReference>
<feature type="region of interest" description="Disordered" evidence="1">
    <location>
        <begin position="26"/>
        <end position="47"/>
    </location>
</feature>
<keyword evidence="3" id="KW-1185">Reference proteome</keyword>
<accession>A0A438MLA5</accession>
<dbReference type="Proteomes" id="UP000284824">
    <property type="component" value="Unassembled WGS sequence"/>
</dbReference>
<dbReference type="AlphaFoldDB" id="A0A438MLA5"/>
<evidence type="ECO:0000256" key="1">
    <source>
        <dbReference type="SAM" id="MobiDB-lite"/>
    </source>
</evidence>
<protein>
    <submittedName>
        <fullName evidence="2">Uncharacterized protein</fullName>
    </submittedName>
</protein>
<evidence type="ECO:0000313" key="2">
    <source>
        <dbReference type="EMBL" id="RVX46419.1"/>
    </source>
</evidence>
<dbReference type="EMBL" id="SAUN01000001">
    <property type="protein sequence ID" value="RVX46419.1"/>
    <property type="molecule type" value="Genomic_DNA"/>
</dbReference>
<name>A0A438MLA5_9ACTN</name>
<gene>
    <name evidence="2" type="ORF">EDD27_9299</name>
</gene>
<organism evidence="2 3">
    <name type="scientific">Nonomuraea polychroma</name>
    <dbReference type="NCBI Taxonomy" id="46176"/>
    <lineage>
        <taxon>Bacteria</taxon>
        <taxon>Bacillati</taxon>
        <taxon>Actinomycetota</taxon>
        <taxon>Actinomycetes</taxon>
        <taxon>Streptosporangiales</taxon>
        <taxon>Streptosporangiaceae</taxon>
        <taxon>Nonomuraea</taxon>
    </lineage>
</organism>
<reference evidence="2 3" key="1">
    <citation type="submission" date="2019-01" db="EMBL/GenBank/DDBJ databases">
        <title>Sequencing the genomes of 1000 actinobacteria strains.</title>
        <authorList>
            <person name="Klenk H.-P."/>
        </authorList>
    </citation>
    <scope>NUCLEOTIDE SEQUENCE [LARGE SCALE GENOMIC DNA]</scope>
    <source>
        <strain evidence="2 3">DSM 43925</strain>
    </source>
</reference>
<evidence type="ECO:0000313" key="3">
    <source>
        <dbReference type="Proteomes" id="UP000284824"/>
    </source>
</evidence>
<comment type="caution">
    <text evidence="2">The sequence shown here is derived from an EMBL/GenBank/DDBJ whole genome shotgun (WGS) entry which is preliminary data.</text>
</comment>
<feature type="compositionally biased region" description="Basic and acidic residues" evidence="1">
    <location>
        <begin position="38"/>
        <end position="47"/>
    </location>
</feature>
<sequence length="47" mass="5206">MIATTLKKTRIRPSKYCRSVRITMGQARKDAAPAGEAVSERRARGTD</sequence>